<gene>
    <name evidence="1" type="ORF">GV789_06875</name>
</gene>
<sequence length="197" mass="21996">MGDYFERIVDVQVTAVDAAATATRMLDWMFSRELLTREMSGECMYSLQVDEGYLPGPRWQTISQEWGKDWLPGPVAVIIGRDDHYGGQGAIEPESADCPGCAATTVIIDYPQQWEADPEAWRPFADAIAEWKQGGAGVAACRHCGTGSPVTEWLWPWGFALGALAFDFWGWPPLTEEFVTEFTTHLGHRIDHHTGKF</sequence>
<evidence type="ECO:0000313" key="2">
    <source>
        <dbReference type="Proteomes" id="UP000468928"/>
    </source>
</evidence>
<comment type="caution">
    <text evidence="1">The sequence shown here is derived from an EMBL/GenBank/DDBJ whole genome shotgun (WGS) entry which is preliminary data.</text>
</comment>
<proteinExistence type="predicted"/>
<reference evidence="1 2" key="1">
    <citation type="submission" date="2020-01" db="EMBL/GenBank/DDBJ databases">
        <title>Genetics and antimicrobial susceptibilities of Nocardia species isolated from the soil; a comparison with species isolated from humans.</title>
        <authorList>
            <person name="Carrasco G."/>
            <person name="Monzon S."/>
            <person name="Sansegundo M."/>
            <person name="Garcia E."/>
            <person name="Garrido N."/>
            <person name="Medina M.J."/>
            <person name="Villalon P."/>
            <person name="Ramirez-Arocha A.C."/>
            <person name="Jimenez P."/>
            <person name="Cuesta I."/>
            <person name="Valdezate S."/>
        </authorList>
    </citation>
    <scope>NUCLEOTIDE SEQUENCE [LARGE SCALE GENOMIC DNA]</scope>
    <source>
        <strain evidence="1 2">CNM20110639</strain>
    </source>
</reference>
<protein>
    <submittedName>
        <fullName evidence="1">Uncharacterized protein</fullName>
    </submittedName>
</protein>
<accession>A0A6P1D7H8</accession>
<organism evidence="1 2">
    <name type="scientific">Nocardia cyriacigeorgica</name>
    <dbReference type="NCBI Taxonomy" id="135487"/>
    <lineage>
        <taxon>Bacteria</taxon>
        <taxon>Bacillati</taxon>
        <taxon>Actinomycetota</taxon>
        <taxon>Actinomycetes</taxon>
        <taxon>Mycobacteriales</taxon>
        <taxon>Nocardiaceae</taxon>
        <taxon>Nocardia</taxon>
    </lineage>
</organism>
<dbReference type="AlphaFoldDB" id="A0A6P1D7H8"/>
<dbReference type="Proteomes" id="UP000468928">
    <property type="component" value="Unassembled WGS sequence"/>
</dbReference>
<evidence type="ECO:0000313" key="1">
    <source>
        <dbReference type="EMBL" id="NEW44182.1"/>
    </source>
</evidence>
<dbReference type="EMBL" id="JAAGUZ010000014">
    <property type="protein sequence ID" value="NEW44182.1"/>
    <property type="molecule type" value="Genomic_DNA"/>
</dbReference>
<name>A0A6P1D7H8_9NOCA</name>
<dbReference type="RefSeq" id="WP_163828574.1">
    <property type="nucleotide sequence ID" value="NZ_JAAGUZ010000014.1"/>
</dbReference>